<dbReference type="STRING" id="717772.THIAE_06240"/>
<keyword evidence="5" id="KW-0949">S-adenosyl-L-methionine</keyword>
<keyword evidence="9" id="KW-0378">Hydrolase</keyword>
<dbReference type="HOGENOM" id="CLU_020164_2_0_6"/>
<dbReference type="eggNOG" id="COG2189">
    <property type="taxonomic scope" value="Bacteria"/>
</dbReference>
<dbReference type="OrthoDB" id="9816043at2"/>
<evidence type="ECO:0000259" key="7">
    <source>
        <dbReference type="Pfam" id="PF01555"/>
    </source>
</evidence>
<feature type="domain" description="DNA methylase N-4/N-6" evidence="7">
    <location>
        <begin position="121"/>
        <end position="477"/>
    </location>
</feature>
<evidence type="ECO:0000313" key="10">
    <source>
        <dbReference type="Proteomes" id="UP000005380"/>
    </source>
</evidence>
<name>W0DVU5_9GAMM</name>
<dbReference type="PRINTS" id="PR00506">
    <property type="entry name" value="D21N6MTFRASE"/>
</dbReference>
<reference evidence="9 10" key="1">
    <citation type="submission" date="2013-12" db="EMBL/GenBank/DDBJ databases">
        <authorList>
            <consortium name="DOE Joint Genome Institute"/>
            <person name="Kappler U."/>
            <person name="Huntemann M."/>
            <person name="Han J."/>
            <person name="Chen A."/>
            <person name="Kyrpides N."/>
            <person name="Mavromatis K."/>
            <person name="Markowitz V."/>
            <person name="Palaniappan K."/>
            <person name="Ivanova N."/>
            <person name="Schaumberg A."/>
            <person name="Pati A."/>
            <person name="Liolios K."/>
            <person name="Nordberg H.P."/>
            <person name="Cantor M.N."/>
            <person name="Hua S.X."/>
            <person name="Woyke T."/>
        </authorList>
    </citation>
    <scope>NUCLEOTIDE SEQUENCE [LARGE SCALE GENOMIC DNA]</scope>
    <source>
        <strain evidence="10">AL2</strain>
    </source>
</reference>
<dbReference type="InterPro" id="IPR002052">
    <property type="entry name" value="DNA_methylase_N6_adenine_CS"/>
</dbReference>
<evidence type="ECO:0000256" key="2">
    <source>
        <dbReference type="ARBA" id="ARBA00011900"/>
    </source>
</evidence>
<accession>W0DVU5</accession>
<dbReference type="InterPro" id="IPR041405">
    <property type="entry name" value="T3RM_EcoP15I_C"/>
</dbReference>
<proteinExistence type="inferred from homology"/>
<dbReference type="KEGG" id="tao:THIAE_06240"/>
<gene>
    <name evidence="9" type="ORF">THIAE_06240</name>
</gene>
<dbReference type="Pfam" id="PF18273">
    <property type="entry name" value="T3RM_EcoP15I_C"/>
    <property type="match status" value="1"/>
</dbReference>
<dbReference type="GO" id="GO:0009007">
    <property type="term" value="F:site-specific DNA-methyltransferase (adenine-specific) activity"/>
    <property type="evidence" value="ECO:0007669"/>
    <property type="project" value="UniProtKB-EC"/>
</dbReference>
<protein>
    <recommendedName>
        <fullName evidence="2">site-specific DNA-methyltransferase (adenine-specific)</fullName>
        <ecNumber evidence="2">2.1.1.72</ecNumber>
    </recommendedName>
</protein>
<dbReference type="EC" id="2.1.1.72" evidence="2"/>
<keyword evidence="9" id="KW-0540">Nuclease</keyword>
<dbReference type="InterPro" id="IPR029063">
    <property type="entry name" value="SAM-dependent_MTases_sf"/>
</dbReference>
<dbReference type="GO" id="GO:0003677">
    <property type="term" value="F:DNA binding"/>
    <property type="evidence" value="ECO:0007669"/>
    <property type="project" value="InterPro"/>
</dbReference>
<dbReference type="RefSeq" id="WP_006459402.1">
    <property type="nucleotide sequence ID" value="NZ_CP007030.1"/>
</dbReference>
<keyword evidence="10" id="KW-1185">Reference proteome</keyword>
<evidence type="ECO:0000256" key="4">
    <source>
        <dbReference type="ARBA" id="ARBA00022679"/>
    </source>
</evidence>
<comment type="catalytic activity">
    <reaction evidence="6">
        <text>a 2'-deoxyadenosine in DNA + S-adenosyl-L-methionine = an N(6)-methyl-2'-deoxyadenosine in DNA + S-adenosyl-L-homocysteine + H(+)</text>
        <dbReference type="Rhea" id="RHEA:15197"/>
        <dbReference type="Rhea" id="RHEA-COMP:12418"/>
        <dbReference type="Rhea" id="RHEA-COMP:12419"/>
        <dbReference type="ChEBI" id="CHEBI:15378"/>
        <dbReference type="ChEBI" id="CHEBI:57856"/>
        <dbReference type="ChEBI" id="CHEBI:59789"/>
        <dbReference type="ChEBI" id="CHEBI:90615"/>
        <dbReference type="ChEBI" id="CHEBI:90616"/>
        <dbReference type="EC" id="2.1.1.72"/>
    </reaction>
</comment>
<dbReference type="Pfam" id="PF01555">
    <property type="entry name" value="N6_N4_Mtase"/>
    <property type="match status" value="1"/>
</dbReference>
<comment type="similarity">
    <text evidence="1">Belongs to the N(4)/N(6)-methyltransferase family.</text>
</comment>
<dbReference type="GO" id="GO:0032259">
    <property type="term" value="P:methylation"/>
    <property type="evidence" value="ECO:0007669"/>
    <property type="project" value="UniProtKB-KW"/>
</dbReference>
<dbReference type="SUPFAM" id="SSF53335">
    <property type="entry name" value="S-adenosyl-L-methionine-dependent methyltransferases"/>
    <property type="match status" value="1"/>
</dbReference>
<evidence type="ECO:0000256" key="6">
    <source>
        <dbReference type="ARBA" id="ARBA00047942"/>
    </source>
</evidence>
<dbReference type="REBASE" id="76816">
    <property type="entry name" value="M.TaeAL3ORF6240P"/>
</dbReference>
<feature type="domain" description="Type III R-M EcoP15I C-terminal" evidence="8">
    <location>
        <begin position="556"/>
        <end position="654"/>
    </location>
</feature>
<dbReference type="Gene3D" id="3.40.50.150">
    <property type="entry name" value="Vaccinia Virus protein VP39"/>
    <property type="match status" value="1"/>
</dbReference>
<dbReference type="InterPro" id="IPR002941">
    <property type="entry name" value="DNA_methylase_N4/N6"/>
</dbReference>
<dbReference type="PIRSF" id="PIRSF015855">
    <property type="entry name" value="TypeIII_Mtase_mKpnI"/>
    <property type="match status" value="1"/>
</dbReference>
<sequence>MNQIKPEILADNSETTINSQQVATLKKHFPQCFDKEGNFIAEKLNEIISSSGTAFSKESYGLSWLGKSYARLLANENPLTLLAEDKEHNQKPENQDSENLLIKGDNLEVLKHLKGAYSECIKMIYIDPPYNTGSDGFVYQDDRKFTPDQLAELAGIEQNEAKRILEFTQSKANSHSAWLTFMYPRLYIARELLKDDGVIFISIDNNEQAQLRVICDEVFGEANYLGLICWKNVTDNNPTNIATEHEYIVVYAKSKDSVKPVWKSFLSDVKDLLIQIGDEFNKKYKDQDKLQKAYTKWFRENKFQLGELDRYKYIDEEGVYTGSQSVHNPGKDGYRYDVIHPDTGKPCKEPLMGYRFPESTMKELLDNDRVLFGKDHNKIIELKVYAKDFKDKLSSIFVLDGRVGATELRDLFPDVKTIFTNPKPVELLKRLISFATDHGDIVLDFFGGSGTTAHSNLALNSEDNGSRKFIIIQIDEKTDSKKDAHKAGFNTIFEITKARIKKAAEKIRAENPDYNGDLGFQIFETLPVFEGYLDNIETLEGEQGELFDGSALSDDQLEHLLSTWKVYDGIPLTQRLIETDLAGYIAYRHDRVLYLMHQGFRTESLKAFLSRLDETDGDDKNFDVEKVVLFGYNFDSKNQLEINEAVRQYQNRKEKTVSVLVRY</sequence>
<organism evidence="9 10">
    <name type="scientific">Thiomicrospira aerophila AL3</name>
    <dbReference type="NCBI Taxonomy" id="717772"/>
    <lineage>
        <taxon>Bacteria</taxon>
        <taxon>Pseudomonadati</taxon>
        <taxon>Pseudomonadota</taxon>
        <taxon>Gammaproteobacteria</taxon>
        <taxon>Thiotrichales</taxon>
        <taxon>Piscirickettsiaceae</taxon>
        <taxon>Thiomicrospira</taxon>
    </lineage>
</organism>
<evidence type="ECO:0000313" key="9">
    <source>
        <dbReference type="EMBL" id="AHF01408.1"/>
    </source>
</evidence>
<evidence type="ECO:0000259" key="8">
    <source>
        <dbReference type="Pfam" id="PF18273"/>
    </source>
</evidence>
<evidence type="ECO:0000256" key="3">
    <source>
        <dbReference type="ARBA" id="ARBA00022603"/>
    </source>
</evidence>
<evidence type="ECO:0000256" key="1">
    <source>
        <dbReference type="ARBA" id="ARBA00006594"/>
    </source>
</evidence>
<dbReference type="EMBL" id="CP007030">
    <property type="protein sequence ID" value="AHF01408.1"/>
    <property type="molecule type" value="Genomic_DNA"/>
</dbReference>
<dbReference type="GO" id="GO:0004519">
    <property type="term" value="F:endonuclease activity"/>
    <property type="evidence" value="ECO:0007669"/>
    <property type="project" value="UniProtKB-KW"/>
</dbReference>
<keyword evidence="9" id="KW-0255">Endonuclease</keyword>
<dbReference type="FunCoup" id="W0DVU5">
    <property type="interactions" value="140"/>
</dbReference>
<dbReference type="Proteomes" id="UP000005380">
    <property type="component" value="Chromosome"/>
</dbReference>
<dbReference type="InParanoid" id="W0DVU5"/>
<evidence type="ECO:0000256" key="5">
    <source>
        <dbReference type="ARBA" id="ARBA00022691"/>
    </source>
</evidence>
<dbReference type="AlphaFoldDB" id="W0DVU5"/>
<dbReference type="InterPro" id="IPR002295">
    <property type="entry name" value="N4/N6-MTase_EcoPI_Mod-like"/>
</dbReference>
<keyword evidence="4" id="KW-0808">Transferase</keyword>
<dbReference type="PROSITE" id="PS00092">
    <property type="entry name" value="N6_MTASE"/>
    <property type="match status" value="1"/>
</dbReference>
<keyword evidence="3" id="KW-0489">Methyltransferase</keyword>
<dbReference type="GO" id="GO:0008170">
    <property type="term" value="F:N-methyltransferase activity"/>
    <property type="evidence" value="ECO:0007669"/>
    <property type="project" value="InterPro"/>
</dbReference>